<keyword evidence="2 3" id="KW-0786">Thiamine pyrophosphate</keyword>
<dbReference type="GO" id="GO:0009099">
    <property type="term" value="P:L-valine biosynthetic process"/>
    <property type="evidence" value="ECO:0007669"/>
    <property type="project" value="TreeGrafter"/>
</dbReference>
<dbReference type="InterPro" id="IPR029061">
    <property type="entry name" value="THDP-binding"/>
</dbReference>
<feature type="domain" description="Thiamine pyrophosphate enzyme TPP-binding" evidence="5">
    <location>
        <begin position="390"/>
        <end position="535"/>
    </location>
</feature>
<dbReference type="CDD" id="cd07035">
    <property type="entry name" value="TPP_PYR_POX_like"/>
    <property type="match status" value="1"/>
</dbReference>
<sequence>MTAEHPDARLGGHIVAEALRINGVSTVFCVPGESYLPLLDGLYERREQIRLITCRHESGAGFMADAWGKLTGRPGVCLVTRGPGACNASIAVHNAAQDSSPMILLVGQIGDDCVDREAFQEVDYRRMFGSMAKWVTQIDRIDRIPEYMHRAFQTAMSGRPGPVVLALPENLLFGRGVARDVGPARAVQASPAEDDMAHLKALLAAADRPLVILGGAGWSDTACIDMLGFVEANHLPVACAFRWQDLFDHRHPNYIGDAGLGIRPSLVKRIDAADLLIVVGARLGEATSSGYTLIDVPQPQQTLVHVHAGNDELGKVYRAELPINSGMAAFAEAAADIRVDSSAWADSVADDRAEYLAHSTPPTVPGLLQMGEIMTWLNDTLPDDAILTNGAGNYTIWLHRYFRYRRFHTQLAPTSGSMGYGVPAAVAAKLAHPNRQVIAWSGDGCFMMTGQELATAVQHELAIIFIVVNNGMYGTIRMHQEKHYPGRVVATSLKNPDFVALAQAYGAHGERVTETAEFAPAFARAQAAGKAALIELVLDPNVLTPTLRLS</sequence>
<evidence type="ECO:0000313" key="7">
    <source>
        <dbReference type="EMBL" id="TVO58805.1"/>
    </source>
</evidence>
<keyword evidence="8" id="KW-1185">Reference proteome</keyword>
<evidence type="ECO:0000313" key="8">
    <source>
        <dbReference type="Proteomes" id="UP000319502"/>
    </source>
</evidence>
<dbReference type="Pfam" id="PF02776">
    <property type="entry name" value="TPP_enzyme_N"/>
    <property type="match status" value="1"/>
</dbReference>
<dbReference type="GO" id="GO:0005948">
    <property type="term" value="C:acetolactate synthase complex"/>
    <property type="evidence" value="ECO:0007669"/>
    <property type="project" value="TreeGrafter"/>
</dbReference>
<gene>
    <name evidence="7" type="ORF">FHP91_03840</name>
</gene>
<name>A0A557R0X1_9RHOO</name>
<dbReference type="Pfam" id="PF00205">
    <property type="entry name" value="TPP_enzyme_M"/>
    <property type="match status" value="1"/>
</dbReference>
<dbReference type="GO" id="GO:0000287">
    <property type="term" value="F:magnesium ion binding"/>
    <property type="evidence" value="ECO:0007669"/>
    <property type="project" value="InterPro"/>
</dbReference>
<dbReference type="OrthoDB" id="2254214at2"/>
<dbReference type="Gene3D" id="3.40.50.970">
    <property type="match status" value="2"/>
</dbReference>
<feature type="domain" description="Thiamine pyrophosphate enzyme N-terminal TPP-binding" evidence="6">
    <location>
        <begin position="11"/>
        <end position="124"/>
    </location>
</feature>
<dbReference type="GO" id="GO:0050660">
    <property type="term" value="F:flavin adenine dinucleotide binding"/>
    <property type="evidence" value="ECO:0007669"/>
    <property type="project" value="TreeGrafter"/>
</dbReference>
<dbReference type="Gene3D" id="3.40.50.1220">
    <property type="entry name" value="TPP-binding domain"/>
    <property type="match status" value="1"/>
</dbReference>
<organism evidence="7 8">
    <name type="scientific">Denitromonas halophila</name>
    <dbReference type="NCBI Taxonomy" id="1629404"/>
    <lineage>
        <taxon>Bacteria</taxon>
        <taxon>Pseudomonadati</taxon>
        <taxon>Pseudomonadota</taxon>
        <taxon>Betaproteobacteria</taxon>
        <taxon>Rhodocyclales</taxon>
        <taxon>Zoogloeaceae</taxon>
        <taxon>Denitromonas</taxon>
    </lineage>
</organism>
<dbReference type="GO" id="GO:0030976">
    <property type="term" value="F:thiamine pyrophosphate binding"/>
    <property type="evidence" value="ECO:0007669"/>
    <property type="project" value="InterPro"/>
</dbReference>
<accession>A0A557R0X1</accession>
<dbReference type="RefSeq" id="WP_144308328.1">
    <property type="nucleotide sequence ID" value="NZ_VMNK01000003.1"/>
</dbReference>
<dbReference type="InterPro" id="IPR045229">
    <property type="entry name" value="TPP_enz"/>
</dbReference>
<dbReference type="SUPFAM" id="SSF52518">
    <property type="entry name" value="Thiamin diphosphate-binding fold (THDP-binding)"/>
    <property type="match status" value="2"/>
</dbReference>
<comment type="caution">
    <text evidence="7">The sequence shown here is derived from an EMBL/GenBank/DDBJ whole genome shotgun (WGS) entry which is preliminary data.</text>
</comment>
<dbReference type="NCBIfam" id="NF006052">
    <property type="entry name" value="PRK08199.1"/>
    <property type="match status" value="1"/>
</dbReference>
<dbReference type="SUPFAM" id="SSF52467">
    <property type="entry name" value="DHS-like NAD/FAD-binding domain"/>
    <property type="match status" value="1"/>
</dbReference>
<evidence type="ECO:0000259" key="5">
    <source>
        <dbReference type="Pfam" id="PF02775"/>
    </source>
</evidence>
<evidence type="ECO:0000259" key="6">
    <source>
        <dbReference type="Pfam" id="PF02776"/>
    </source>
</evidence>
<dbReference type="PANTHER" id="PTHR18968">
    <property type="entry name" value="THIAMINE PYROPHOSPHATE ENZYMES"/>
    <property type="match status" value="1"/>
</dbReference>
<dbReference type="Pfam" id="PF02775">
    <property type="entry name" value="TPP_enzyme_C"/>
    <property type="match status" value="1"/>
</dbReference>
<dbReference type="EMBL" id="VMNK01000003">
    <property type="protein sequence ID" value="TVO58805.1"/>
    <property type="molecule type" value="Genomic_DNA"/>
</dbReference>
<dbReference type="InterPro" id="IPR012000">
    <property type="entry name" value="Thiamin_PyroP_enz_cen_dom"/>
</dbReference>
<protein>
    <submittedName>
        <fullName evidence="7">Thiamine pyrophosphate-binding protein</fullName>
    </submittedName>
</protein>
<dbReference type="GO" id="GO:0003984">
    <property type="term" value="F:acetolactate synthase activity"/>
    <property type="evidence" value="ECO:0007669"/>
    <property type="project" value="TreeGrafter"/>
</dbReference>
<evidence type="ECO:0000256" key="2">
    <source>
        <dbReference type="ARBA" id="ARBA00023052"/>
    </source>
</evidence>
<proteinExistence type="inferred from homology"/>
<evidence type="ECO:0000259" key="4">
    <source>
        <dbReference type="Pfam" id="PF00205"/>
    </source>
</evidence>
<dbReference type="InterPro" id="IPR029035">
    <property type="entry name" value="DHS-like_NAD/FAD-binding_dom"/>
</dbReference>
<dbReference type="FunFam" id="3.40.50.970:FF:000007">
    <property type="entry name" value="Acetolactate synthase"/>
    <property type="match status" value="1"/>
</dbReference>
<dbReference type="AlphaFoldDB" id="A0A557R0X1"/>
<dbReference type="InterPro" id="IPR011766">
    <property type="entry name" value="TPP_enzyme_TPP-bd"/>
</dbReference>
<dbReference type="Proteomes" id="UP000319502">
    <property type="component" value="Unassembled WGS sequence"/>
</dbReference>
<evidence type="ECO:0000256" key="3">
    <source>
        <dbReference type="RuleBase" id="RU362132"/>
    </source>
</evidence>
<comment type="similarity">
    <text evidence="1 3">Belongs to the TPP enzyme family.</text>
</comment>
<dbReference type="CDD" id="cd00568">
    <property type="entry name" value="TPP_enzymes"/>
    <property type="match status" value="1"/>
</dbReference>
<dbReference type="GO" id="GO:0009097">
    <property type="term" value="P:isoleucine biosynthetic process"/>
    <property type="evidence" value="ECO:0007669"/>
    <property type="project" value="TreeGrafter"/>
</dbReference>
<feature type="domain" description="Thiamine pyrophosphate enzyme central" evidence="4">
    <location>
        <begin position="198"/>
        <end position="332"/>
    </location>
</feature>
<evidence type="ECO:0000256" key="1">
    <source>
        <dbReference type="ARBA" id="ARBA00007812"/>
    </source>
</evidence>
<dbReference type="InterPro" id="IPR012001">
    <property type="entry name" value="Thiamin_PyroP_enz_TPP-bd_dom"/>
</dbReference>
<reference evidence="7 8" key="1">
    <citation type="submission" date="2019-07" db="EMBL/GenBank/DDBJ databases">
        <title>The pathways for chlorine oxyanion respiration interact through the shared metabolite chlorate.</title>
        <authorList>
            <person name="Barnum T.P."/>
            <person name="Cheng Y."/>
            <person name="Hill K.A."/>
            <person name="Lucas L.N."/>
            <person name="Carlson H.K."/>
            <person name="Coates J.D."/>
        </authorList>
    </citation>
    <scope>NUCLEOTIDE SEQUENCE [LARGE SCALE GENOMIC DNA]</scope>
    <source>
        <strain evidence="7 8">SFB-3</strain>
    </source>
</reference>
<dbReference type="PANTHER" id="PTHR18968:SF120">
    <property type="entry name" value="ACETOLACTATE SYNTHASE LARGE SUBUNIT"/>
    <property type="match status" value="1"/>
</dbReference>